<name>A0ACC2WGK3_9TREE</name>
<dbReference type="EMBL" id="JASBWS010000023">
    <property type="protein sequence ID" value="KAJ9110541.1"/>
    <property type="molecule type" value="Genomic_DNA"/>
</dbReference>
<gene>
    <name evidence="1" type="ORF">QFC20_002869</name>
</gene>
<evidence type="ECO:0000313" key="1">
    <source>
        <dbReference type="EMBL" id="KAJ9110541.1"/>
    </source>
</evidence>
<sequence length="956" mass="105738">MTAEFEDGVSSLNRNSTKPKWWLPGSAVSYDILTPQLESLKEAGFGGVEVAFLGNGGGKPGLRHADKWSDKDGKWKRMIEFIWKECERLGLSVDLTIGPAFPAMVPGLSPDEPGSAKELVYGISSPCSSGEAISVDSLPTPTWNEAGRTPANPPQQTARLNLLAVYAIRVMVDDVGEVEKLDGPMVIDSDGGVTYGDAVVDITQKAKDKTAYTPPGDAKIGKSWVVVAVYYRGTLQSKSHFEQNADTYTRDLAHVVDHLSEDGVDVLAKYYQDHILDDELMRSFKRMKSSLFEDSLELSQTQYWTPALLQDFKQRRGYDLTPYLPLILDAPKHHPFAPPFKTFKLLPSLEDGKRTLQDRVRYDSALTVSDLYLEKRLDPLKKWSNSIGLTLRNQPYGIDFDAAVAATKVDVAEGETLCFWGNDDSFRILATGRDVSGGKILSEELAASMHKHYAMTWHDIIRTANRDFALGVNQVIMHGLPYPETEHSEWPGYMPFMPAGKLPGFGDAWGERQPQWARSAGYTNYLNNVQSILQKGRAIVDIAIYHSAIEGVKGGLKDKALTEAGYTYGFPSDGLLARGDSVVKDGKLWADSPGYKALILNDVSSIQLDTLRRIVGLAKQGLPVILVGKTPMESAGLRLGADGRVGTDDIRIQALLADMKKMERCTRVRDIGEVPKVLKTLHVPPSIQCQDSLNPFMTACREDDTHRYYYIHNASDETVKDSVSIHAPQFTAPVALSLWDQGQATSVESVVDPDRNTQVVVHLASKGSTIIRLNRTSDTDVSSRGRTLYITSPSIIRQVDIKEWQVELQSWEPTSDVKSSSITRARKVLSLDDGVRSWLDVKGLEDTSGTAVYRATFRNPLGDMSSGKTSVVLELGRVDDAHDLAINGETVSGYDRLSTRHDITQYLHEGDNVLEITIGTALNNRMKHVYPEMFKDRARQNHGLGGPVRLTVYDDV</sequence>
<reference evidence="1" key="1">
    <citation type="submission" date="2023-04" db="EMBL/GenBank/DDBJ databases">
        <title>Draft Genome sequencing of Naganishia species isolated from polar environments using Oxford Nanopore Technology.</title>
        <authorList>
            <person name="Leo P."/>
            <person name="Venkateswaran K."/>
        </authorList>
    </citation>
    <scope>NUCLEOTIDE SEQUENCE</scope>
    <source>
        <strain evidence="1">MNA-CCFEE 5262</strain>
    </source>
</reference>
<protein>
    <submittedName>
        <fullName evidence="1">Uncharacterized protein</fullName>
    </submittedName>
</protein>
<proteinExistence type="predicted"/>
<keyword evidence="2" id="KW-1185">Reference proteome</keyword>
<evidence type="ECO:0000313" key="2">
    <source>
        <dbReference type="Proteomes" id="UP001230649"/>
    </source>
</evidence>
<accession>A0ACC2WGK3</accession>
<organism evidence="1 2">
    <name type="scientific">Naganishia adeliensis</name>
    <dbReference type="NCBI Taxonomy" id="92952"/>
    <lineage>
        <taxon>Eukaryota</taxon>
        <taxon>Fungi</taxon>
        <taxon>Dikarya</taxon>
        <taxon>Basidiomycota</taxon>
        <taxon>Agaricomycotina</taxon>
        <taxon>Tremellomycetes</taxon>
        <taxon>Filobasidiales</taxon>
        <taxon>Filobasidiaceae</taxon>
        <taxon>Naganishia</taxon>
    </lineage>
</organism>
<dbReference type="Proteomes" id="UP001230649">
    <property type="component" value="Unassembled WGS sequence"/>
</dbReference>
<comment type="caution">
    <text evidence="1">The sequence shown here is derived from an EMBL/GenBank/DDBJ whole genome shotgun (WGS) entry which is preliminary data.</text>
</comment>